<evidence type="ECO:0000256" key="7">
    <source>
        <dbReference type="PROSITE-ProRule" id="PRU01232"/>
    </source>
</evidence>
<evidence type="ECO:0000256" key="9">
    <source>
        <dbReference type="SAM" id="Phobius"/>
    </source>
</evidence>
<dbReference type="Proteomes" id="UP000442707">
    <property type="component" value="Unassembled WGS sequence"/>
</dbReference>
<feature type="compositionally biased region" description="Polar residues" evidence="8">
    <location>
        <begin position="150"/>
        <end position="164"/>
    </location>
</feature>
<keyword evidence="6 7" id="KW-0034">Amyloid</keyword>
<name>A0A6H9V4V8_9ACTN</name>
<dbReference type="AlphaFoldDB" id="A0A6H9V4V8"/>
<evidence type="ECO:0000256" key="4">
    <source>
        <dbReference type="ARBA" id="ARBA00022729"/>
    </source>
</evidence>
<feature type="domain" description="Chaplin" evidence="11">
    <location>
        <begin position="44"/>
        <end position="84"/>
    </location>
</feature>
<feature type="region of interest" description="Disordered" evidence="8">
    <location>
        <begin position="149"/>
        <end position="187"/>
    </location>
</feature>
<evidence type="ECO:0000256" key="2">
    <source>
        <dbReference type="ARBA" id="ARBA00022512"/>
    </source>
</evidence>
<evidence type="ECO:0000256" key="10">
    <source>
        <dbReference type="SAM" id="SignalP"/>
    </source>
</evidence>
<feature type="compositionally biased region" description="Gly residues" evidence="8">
    <location>
        <begin position="93"/>
        <end position="118"/>
    </location>
</feature>
<feature type="signal peptide" evidence="10">
    <location>
        <begin position="1"/>
        <end position="20"/>
    </location>
</feature>
<protein>
    <submittedName>
        <fullName evidence="12">Chaplin</fullName>
    </submittedName>
</protein>
<feature type="transmembrane region" description="Helical" evidence="9">
    <location>
        <begin position="197"/>
        <end position="215"/>
    </location>
</feature>
<evidence type="ECO:0000256" key="3">
    <source>
        <dbReference type="ARBA" id="ARBA00022525"/>
    </source>
</evidence>
<keyword evidence="5" id="KW-0130">Cell adhesion</keyword>
<evidence type="ECO:0000256" key="6">
    <source>
        <dbReference type="ARBA" id="ARBA00023087"/>
    </source>
</evidence>
<dbReference type="PROSITE" id="PS51884">
    <property type="entry name" value="CHAPLIN"/>
    <property type="match status" value="2"/>
</dbReference>
<dbReference type="EMBL" id="VZRB01000005">
    <property type="protein sequence ID" value="KAB1148097.1"/>
    <property type="molecule type" value="Genomic_DNA"/>
</dbReference>
<dbReference type="Pfam" id="PF03777">
    <property type="entry name" value="ChpA-C"/>
    <property type="match status" value="2"/>
</dbReference>
<organism evidence="12 13">
    <name type="scientific">Streptomyces luteolifulvus</name>
    <dbReference type="NCBI Taxonomy" id="2615112"/>
    <lineage>
        <taxon>Bacteria</taxon>
        <taxon>Bacillati</taxon>
        <taxon>Actinomycetota</taxon>
        <taxon>Actinomycetes</taxon>
        <taxon>Kitasatosporales</taxon>
        <taxon>Streptomycetaceae</taxon>
        <taxon>Streptomyces</taxon>
    </lineage>
</organism>
<keyword evidence="9" id="KW-0472">Membrane</keyword>
<keyword evidence="3" id="KW-0964">Secreted</keyword>
<evidence type="ECO:0000313" key="13">
    <source>
        <dbReference type="Proteomes" id="UP000442707"/>
    </source>
</evidence>
<evidence type="ECO:0000256" key="5">
    <source>
        <dbReference type="ARBA" id="ARBA00022889"/>
    </source>
</evidence>
<dbReference type="InterPro" id="IPR005528">
    <property type="entry name" value="ChpA-H"/>
</dbReference>
<keyword evidence="9" id="KW-1133">Transmembrane helix</keyword>
<proteinExistence type="predicted"/>
<evidence type="ECO:0000313" key="12">
    <source>
        <dbReference type="EMBL" id="KAB1148097.1"/>
    </source>
</evidence>
<feature type="chain" id="PRO_5026227155" evidence="10">
    <location>
        <begin position="21"/>
        <end position="224"/>
    </location>
</feature>
<gene>
    <name evidence="12" type="ORF">F7R91_09265</name>
</gene>
<reference evidence="12 13" key="1">
    <citation type="submission" date="2019-09" db="EMBL/GenBank/DDBJ databases">
        <title>Screening of Novel Bioactive Compounds from Soil-Associated.</title>
        <authorList>
            <person name="Zhao S."/>
        </authorList>
    </citation>
    <scope>NUCLEOTIDE SEQUENCE [LARGE SCALE GENOMIC DNA]</scope>
    <source>
        <strain evidence="12 13">HIT-DPA4</strain>
    </source>
</reference>
<dbReference type="GO" id="GO:0007155">
    <property type="term" value="P:cell adhesion"/>
    <property type="evidence" value="ECO:0007669"/>
    <property type="project" value="UniProtKB-KW"/>
</dbReference>
<feature type="region of interest" description="Disordered" evidence="8">
    <location>
        <begin position="93"/>
        <end position="119"/>
    </location>
</feature>
<accession>A0A6H9V4V8</accession>
<dbReference type="RefSeq" id="WP_150946452.1">
    <property type="nucleotide sequence ID" value="NZ_VZRB01000005.1"/>
</dbReference>
<keyword evidence="13" id="KW-1185">Reference proteome</keyword>
<comment type="subcellular location">
    <subcellularLocation>
        <location evidence="1">Secreted</location>
        <location evidence="1">Cell wall</location>
    </subcellularLocation>
</comment>
<sequence>MRRVTRIGVIAVVAASGAMAATTPVSAAVAADGGAGADGAAAGSPGLISGNTVQVPVHVPVNVCGNTMNVVGLLNPVADNSCVNADDGGAGTGTASGGTASGGAVAQGGGQQSPGVGSGNVVQLPLHVPVNVSGNTVDVVGVGSGAVGNESVNTSGNRPVQQTPRPVARTRTHPVPHAPHTPALSTDSLAHTGADQIVPALIGSAALILGGATVYRRSRPRPVR</sequence>
<evidence type="ECO:0000256" key="8">
    <source>
        <dbReference type="SAM" id="MobiDB-lite"/>
    </source>
</evidence>
<feature type="domain" description="Chaplin" evidence="11">
    <location>
        <begin position="113"/>
        <end position="153"/>
    </location>
</feature>
<evidence type="ECO:0000259" key="11">
    <source>
        <dbReference type="PROSITE" id="PS51884"/>
    </source>
</evidence>
<comment type="caution">
    <text evidence="12">The sequence shown here is derived from an EMBL/GenBank/DDBJ whole genome shotgun (WGS) entry which is preliminary data.</text>
</comment>
<evidence type="ECO:0000256" key="1">
    <source>
        <dbReference type="ARBA" id="ARBA00004191"/>
    </source>
</evidence>
<keyword evidence="2" id="KW-0134">Cell wall</keyword>
<keyword evidence="4 10" id="KW-0732">Signal</keyword>
<keyword evidence="9" id="KW-0812">Transmembrane</keyword>